<feature type="chain" id="PRO_5032619322" description="O-fucosyltransferase family protein" evidence="1">
    <location>
        <begin position="24"/>
        <end position="421"/>
    </location>
</feature>
<dbReference type="EMBL" id="BNJQ01000026">
    <property type="protein sequence ID" value="GHP09841.1"/>
    <property type="molecule type" value="Genomic_DNA"/>
</dbReference>
<reference evidence="2" key="1">
    <citation type="submission" date="2020-10" db="EMBL/GenBank/DDBJ databases">
        <title>Unveiling of a novel bifunctional photoreceptor, Dualchrome1, isolated from a cosmopolitan green alga.</title>
        <authorList>
            <person name="Suzuki S."/>
            <person name="Kawachi M."/>
        </authorList>
    </citation>
    <scope>NUCLEOTIDE SEQUENCE</scope>
    <source>
        <strain evidence="2">NIES 2893</strain>
    </source>
</reference>
<keyword evidence="3" id="KW-1185">Reference proteome</keyword>
<protein>
    <recommendedName>
        <fullName evidence="4">O-fucosyltransferase family protein</fullName>
    </recommendedName>
</protein>
<keyword evidence="1" id="KW-0732">Signal</keyword>
<name>A0A830HWJ0_9CHLO</name>
<gene>
    <name evidence="2" type="ORF">PPROV_000857600</name>
</gene>
<organism evidence="2 3">
    <name type="scientific">Pycnococcus provasolii</name>
    <dbReference type="NCBI Taxonomy" id="41880"/>
    <lineage>
        <taxon>Eukaryota</taxon>
        <taxon>Viridiplantae</taxon>
        <taxon>Chlorophyta</taxon>
        <taxon>Pseudoscourfieldiophyceae</taxon>
        <taxon>Pseudoscourfieldiales</taxon>
        <taxon>Pycnococcaceae</taxon>
        <taxon>Pycnococcus</taxon>
    </lineage>
</organism>
<evidence type="ECO:0000313" key="3">
    <source>
        <dbReference type="Proteomes" id="UP000660262"/>
    </source>
</evidence>
<dbReference type="Proteomes" id="UP000660262">
    <property type="component" value="Unassembled WGS sequence"/>
</dbReference>
<evidence type="ECO:0008006" key="4">
    <source>
        <dbReference type="Google" id="ProtNLM"/>
    </source>
</evidence>
<evidence type="ECO:0000313" key="2">
    <source>
        <dbReference type="EMBL" id="GHP09841.1"/>
    </source>
</evidence>
<evidence type="ECO:0000256" key="1">
    <source>
        <dbReference type="SAM" id="SignalP"/>
    </source>
</evidence>
<comment type="caution">
    <text evidence="2">The sequence shown here is derived from an EMBL/GenBank/DDBJ whole genome shotgun (WGS) entry which is preliminary data.</text>
</comment>
<accession>A0A830HWJ0</accession>
<sequence length="421" mass="46383">MATYHLLAVLVVVVAACVAECAASSVADTWPCSSDDGSSLLVVFDPAWDEMKGCGLGDRLMDLWAFQLMTKARQSAFDAARDTPSRASPAFHTTWPCGTDWDNQGLAFCYDPNLLHLGTGVHLSLQGKEKRPAPSTHLCEFVPSRDIPQTEFWGTNGMLFTRFATVTPARLREASFVDAVANAAAKHAPNLNQFRDVNAATEKARAAYLTTMTEKNYKQLARSTKSASSARHLPRGICVHVRASDKALSQDAQDKLRTAVLAAADRAAQIRDRRNITSAERPVRIFTEDVRWLDVTHDALTSRGVGVVASTGEQRREQRERSLEDGARSVDEFFELSRCRVILAACSGWSTFVLAAALVGPVRTRVELFGLMDTSTEEGRSVAESIRTGRAADSEHFYVRKFAAWREVMGQRMMVAHETHS</sequence>
<dbReference type="AlphaFoldDB" id="A0A830HWJ0"/>
<proteinExistence type="predicted"/>
<feature type="signal peptide" evidence="1">
    <location>
        <begin position="1"/>
        <end position="23"/>
    </location>
</feature>